<proteinExistence type="inferred from homology"/>
<dbReference type="GO" id="GO:0080048">
    <property type="term" value="F:GDP-D-glucose phosphorylase activity"/>
    <property type="evidence" value="ECO:0007669"/>
    <property type="project" value="UniProtKB-EC"/>
</dbReference>
<organism evidence="15 16">
    <name type="scientific">Perilla frutescens var. hirtella</name>
    <name type="common">Perilla citriodora</name>
    <name type="synonym">Perilla setoyensis</name>
    <dbReference type="NCBI Taxonomy" id="608512"/>
    <lineage>
        <taxon>Eukaryota</taxon>
        <taxon>Viridiplantae</taxon>
        <taxon>Streptophyta</taxon>
        <taxon>Embryophyta</taxon>
        <taxon>Tracheophyta</taxon>
        <taxon>Spermatophyta</taxon>
        <taxon>Magnoliopsida</taxon>
        <taxon>eudicotyledons</taxon>
        <taxon>Gunneridae</taxon>
        <taxon>Pentapetalae</taxon>
        <taxon>asterids</taxon>
        <taxon>lamiids</taxon>
        <taxon>Lamiales</taxon>
        <taxon>Lamiaceae</taxon>
        <taxon>Nepetoideae</taxon>
        <taxon>Elsholtzieae</taxon>
        <taxon>Perilla</taxon>
    </lineage>
</organism>
<keyword evidence="16" id="KW-1185">Reference proteome</keyword>
<evidence type="ECO:0000256" key="2">
    <source>
        <dbReference type="ARBA" id="ARBA00003049"/>
    </source>
</evidence>
<comment type="subcellular location">
    <subcellularLocation>
        <location evidence="3">Cytoplasm</location>
    </subcellularLocation>
</comment>
<feature type="domain" description="GDPGP1-like N-terminal" evidence="14">
    <location>
        <begin position="83"/>
        <end position="256"/>
    </location>
</feature>
<evidence type="ECO:0000256" key="12">
    <source>
        <dbReference type="ARBA" id="ARBA00022801"/>
    </source>
</evidence>
<evidence type="ECO:0000256" key="8">
    <source>
        <dbReference type="ARBA" id="ARBA00022658"/>
    </source>
</evidence>
<keyword evidence="7" id="KW-0963">Cytoplasm</keyword>
<evidence type="ECO:0000256" key="3">
    <source>
        <dbReference type="ARBA" id="ARBA00004496"/>
    </source>
</evidence>
<dbReference type="Pfam" id="PF26217">
    <property type="entry name" value="GDPGP1_N"/>
    <property type="match status" value="1"/>
</dbReference>
<name>A0AAD4ILY3_PERFH</name>
<dbReference type="PANTHER" id="PTHR20884">
    <property type="entry name" value="GDP-D-GLUCOSE PHOSPHORYLASE 1"/>
    <property type="match status" value="1"/>
</dbReference>
<evidence type="ECO:0000313" key="16">
    <source>
        <dbReference type="Proteomes" id="UP001190926"/>
    </source>
</evidence>
<dbReference type="Pfam" id="PF26216">
    <property type="entry name" value="GDPGP1_C"/>
    <property type="match status" value="1"/>
</dbReference>
<dbReference type="InterPro" id="IPR058866">
    <property type="entry name" value="GDPGP1_N"/>
</dbReference>
<evidence type="ECO:0000256" key="4">
    <source>
        <dbReference type="ARBA" id="ARBA00006451"/>
    </source>
</evidence>
<evidence type="ECO:0000313" key="15">
    <source>
        <dbReference type="EMBL" id="KAH6754926.1"/>
    </source>
</evidence>
<accession>A0AAD4ILY3</accession>
<keyword evidence="9" id="KW-0808">Transferase</keyword>
<comment type="function">
    <text evidence="2">Specific and highly efficient GDP-D-glucose phosphorylase regulating the levels of GDP-D-glucose in cells.</text>
</comment>
<dbReference type="GO" id="GO:0005085">
    <property type="term" value="F:guanyl-nucleotide exchange factor activity"/>
    <property type="evidence" value="ECO:0007669"/>
    <property type="project" value="UniProtKB-KW"/>
</dbReference>
<comment type="similarity">
    <text evidence="4">Belongs to the GDPGP1 family.</text>
</comment>
<keyword evidence="11" id="KW-0547">Nucleotide-binding</keyword>
<dbReference type="Proteomes" id="UP001190926">
    <property type="component" value="Unassembled WGS sequence"/>
</dbReference>
<dbReference type="GO" id="GO:0000166">
    <property type="term" value="F:nucleotide binding"/>
    <property type="evidence" value="ECO:0007669"/>
    <property type="project" value="UniProtKB-KW"/>
</dbReference>
<evidence type="ECO:0000256" key="7">
    <source>
        <dbReference type="ARBA" id="ARBA00022490"/>
    </source>
</evidence>
<keyword evidence="8" id="KW-0344">Guanine-nucleotide releasing factor</keyword>
<comment type="caution">
    <text evidence="15">The sequence shown here is derived from an EMBL/GenBank/DDBJ whole genome shotgun (WGS) entry which is preliminary data.</text>
</comment>
<evidence type="ECO:0000256" key="5">
    <source>
        <dbReference type="ARBA" id="ARBA00012507"/>
    </source>
</evidence>
<reference evidence="15 16" key="1">
    <citation type="journal article" date="2021" name="Nat. Commun.">
        <title>Incipient diploidization of the medicinal plant Perilla within 10,000 years.</title>
        <authorList>
            <person name="Zhang Y."/>
            <person name="Shen Q."/>
            <person name="Leng L."/>
            <person name="Zhang D."/>
            <person name="Chen S."/>
            <person name="Shi Y."/>
            <person name="Ning Z."/>
            <person name="Chen S."/>
        </authorList>
    </citation>
    <scope>NUCLEOTIDE SEQUENCE [LARGE SCALE GENOMIC DNA]</scope>
    <source>
        <strain evidence="16">cv. PC099</strain>
    </source>
</reference>
<keyword evidence="10" id="KW-0548">Nucleotidyltransferase</keyword>
<evidence type="ECO:0000256" key="1">
    <source>
        <dbReference type="ARBA" id="ARBA00000063"/>
    </source>
</evidence>
<dbReference type="AlphaFoldDB" id="A0AAD4ILY3"/>
<dbReference type="InterPro" id="IPR058865">
    <property type="entry name" value="GDPGP1_C"/>
</dbReference>
<evidence type="ECO:0000256" key="10">
    <source>
        <dbReference type="ARBA" id="ARBA00022695"/>
    </source>
</evidence>
<dbReference type="GO" id="GO:0005737">
    <property type="term" value="C:cytoplasm"/>
    <property type="evidence" value="ECO:0007669"/>
    <property type="project" value="UniProtKB-SubCell"/>
</dbReference>
<keyword evidence="12" id="KW-0378">Hydrolase</keyword>
<evidence type="ECO:0000259" key="13">
    <source>
        <dbReference type="Pfam" id="PF26216"/>
    </source>
</evidence>
<dbReference type="EMBL" id="SDAM02029679">
    <property type="protein sequence ID" value="KAH6754926.1"/>
    <property type="molecule type" value="Genomic_DNA"/>
</dbReference>
<dbReference type="GO" id="GO:0016787">
    <property type="term" value="F:hydrolase activity"/>
    <property type="evidence" value="ECO:0007669"/>
    <property type="project" value="UniProtKB-KW"/>
</dbReference>
<evidence type="ECO:0000256" key="6">
    <source>
        <dbReference type="ARBA" id="ARBA00018857"/>
    </source>
</evidence>
<dbReference type="EC" id="2.7.7.78" evidence="5"/>
<comment type="catalytic activity">
    <reaction evidence="1">
        <text>GDP-alpha-D-glucose + phosphate = alpha-D-glucose 1-phosphate + GDP + H(+)</text>
        <dbReference type="Rhea" id="RHEA:30387"/>
        <dbReference type="ChEBI" id="CHEBI:15378"/>
        <dbReference type="ChEBI" id="CHEBI:43474"/>
        <dbReference type="ChEBI" id="CHEBI:58189"/>
        <dbReference type="ChEBI" id="CHEBI:58601"/>
        <dbReference type="ChEBI" id="CHEBI:62230"/>
        <dbReference type="EC" id="2.7.7.78"/>
    </reaction>
</comment>
<sequence>MVSVIDRKLTIKRVATVVSNYQDNASAEDLKTMAQGCGRSCLGNCCLPVSKLPLYAFNSAEQEQVPGEVDGSCDGKCPQISYLNNLLLGQWEDRMTKGLFRYDVTSCETKVIPGTYGFIAQLNEGRHLKKRPTEFRVDQVLQPFDKNKFNFTKVGQEEVLFRFEPSKDNKTHYFPSSSVNPEEGLPSVIAINVSPIEYGHVLLIPHVVDCLPQKIVHDGLLLALHFAKEALDPFFRVGYNSLGAFSTINHLHFQAYYLSAPFPIEKAPTCKILSSKETRIVVSKLLHYPVKGLVFEGGYKMRDLCDAVASSCISLESNNVPFNILISDCGKKIFLLPQCYAEKQARGEVDQELLDTQVNPAVWEISGHMVLKRRKDYDEASEQYAWKLLSEVSLSDERFQEVETYVREAANLLADEEYVNTEETNHDSGIPQAAPHLPQDCLVLH</sequence>
<evidence type="ECO:0000256" key="9">
    <source>
        <dbReference type="ARBA" id="ARBA00022679"/>
    </source>
</evidence>
<protein>
    <recommendedName>
        <fullName evidence="6">GDP-D-glucose phosphorylase 1</fullName>
        <ecNumber evidence="5">2.7.7.78</ecNumber>
    </recommendedName>
</protein>
<dbReference type="PANTHER" id="PTHR20884:SF8">
    <property type="entry name" value="GDP-D-GLUCOSE PHOSPHORYLASE 1"/>
    <property type="match status" value="1"/>
</dbReference>
<gene>
    <name evidence="15" type="ORF">C2S53_019334</name>
</gene>
<dbReference type="GO" id="GO:0006006">
    <property type="term" value="P:glucose metabolic process"/>
    <property type="evidence" value="ECO:0007669"/>
    <property type="project" value="TreeGrafter"/>
</dbReference>
<feature type="domain" description="GDPGP1-like C-terminal" evidence="13">
    <location>
        <begin position="263"/>
        <end position="411"/>
    </location>
</feature>
<dbReference type="InterPro" id="IPR026506">
    <property type="entry name" value="GDPGP"/>
</dbReference>
<evidence type="ECO:0000259" key="14">
    <source>
        <dbReference type="Pfam" id="PF26217"/>
    </source>
</evidence>
<evidence type="ECO:0000256" key="11">
    <source>
        <dbReference type="ARBA" id="ARBA00022741"/>
    </source>
</evidence>